<name>A0AAN4PA39_STRAP</name>
<reference evidence="5" key="1">
    <citation type="submission" date="2013-09" db="EMBL/GenBank/DDBJ databases">
        <title>Genome Sequences of seven clinical isolates and type strains of anginosus group streptococci.</title>
        <authorList>
            <person name="Maruyama F."/>
            <person name="Sakurai A."/>
            <person name="Ogura Y."/>
            <person name="Homma H."/>
            <person name="Takahashi N."/>
            <person name="Ohtsubo Y."/>
            <person name="Hoshino T."/>
            <person name="Okahashi N."/>
            <person name="Nakagawa I."/>
            <person name="Kimura S."/>
            <person name="Fujiwara T."/>
            <person name="Hayashi T."/>
            <person name="Shintani S."/>
        </authorList>
    </citation>
    <scope>NUCLEOTIDE SEQUENCE [LARGE SCALE GENOMIC DNA]</scope>
    <source>
        <strain evidence="5">T5</strain>
    </source>
</reference>
<dbReference type="Pfam" id="PF22208">
    <property type="entry name" value="Cas_Csm6_CARF"/>
    <property type="match status" value="1"/>
</dbReference>
<dbReference type="EMBL" id="BASY01000020">
    <property type="protein sequence ID" value="GAD47127.1"/>
    <property type="molecule type" value="Genomic_DNA"/>
</dbReference>
<dbReference type="Proteomes" id="UP000016981">
    <property type="component" value="Unassembled WGS sequence"/>
</dbReference>
<dbReference type="NCBIfam" id="TIGR02672">
    <property type="entry name" value="cas_csm6"/>
    <property type="match status" value="1"/>
</dbReference>
<accession>A0AAN4PA39</accession>
<evidence type="ECO:0000259" key="2">
    <source>
        <dbReference type="Pfam" id="PF09659"/>
    </source>
</evidence>
<gene>
    <name evidence="4" type="ORF">ANG6_1622</name>
</gene>
<protein>
    <recommendedName>
        <fullName evidence="6">CRISPR-associated protein Csm6</fullName>
    </recommendedName>
</protein>
<sequence>MKIVISTVGDTDPIRAFHDGSLLHIVRKYRPDKVIILHSERTVERNDRITQAIQSISEDYHPEIFPHPSVFPNSEVFLFDVMYDQIWKILQEYLNTGDEFILNLSSGTPQMKAALFILNRLNDINVKAVQVVNPVNASNEGLGHDNEEDIAELIETNEDNNPDFVDRTVEDQSEKFKQSILKRTARTLIENHDYKAALEVIQQLAATTQLKRVREELSNLVTALNIQDIPKRLAKRKLGETEKKVLNAYLTIDLQVKRGNVMECFIRTKSLAEFMLEDYIQRHYPQELQDIEEDELKYLSIWDFRKILKKRQEWQLLKQIKPILDLNESRNAVAHSLNPLKEEDVKLLGAAQKSLKDLIQDWYSFDRKLFAFYDEMNKKLLEDLS</sequence>
<feature type="domain" description="Csm6 CARF" evidence="3">
    <location>
        <begin position="78"/>
        <end position="167"/>
    </location>
</feature>
<evidence type="ECO:0000259" key="3">
    <source>
        <dbReference type="Pfam" id="PF22208"/>
    </source>
</evidence>
<dbReference type="SUPFAM" id="SSF52980">
    <property type="entry name" value="Restriction endonuclease-like"/>
    <property type="match status" value="1"/>
</dbReference>
<comment type="caution">
    <text evidence="4">The sequence shown here is derived from an EMBL/GenBank/DDBJ whole genome shotgun (WGS) entry which is preliminary data.</text>
</comment>
<feature type="domain" description="Csm6 HEPN" evidence="2">
    <location>
        <begin position="244"/>
        <end position="298"/>
    </location>
</feature>
<dbReference type="Pfam" id="PF09659">
    <property type="entry name" value="Cas_Csm6_HEPN"/>
    <property type="match status" value="1"/>
</dbReference>
<evidence type="ECO:0000313" key="5">
    <source>
        <dbReference type="Proteomes" id="UP000016981"/>
    </source>
</evidence>
<proteinExistence type="predicted"/>
<dbReference type="AlphaFoldDB" id="A0AAN4PA39"/>
<keyword evidence="1" id="KW-0378">Hydrolase</keyword>
<organism evidence="4 5">
    <name type="scientific">Streptococcus anginosus T5</name>
    <dbReference type="NCBI Taxonomy" id="1163302"/>
    <lineage>
        <taxon>Bacteria</taxon>
        <taxon>Bacillati</taxon>
        <taxon>Bacillota</taxon>
        <taxon>Bacilli</taxon>
        <taxon>Lactobacillales</taxon>
        <taxon>Streptococcaceae</taxon>
        <taxon>Streptococcus</taxon>
        <taxon>Streptococcus anginosus group</taxon>
    </lineage>
</organism>
<dbReference type="InterPro" id="IPR053941">
    <property type="entry name" value="Csm6_HEPN"/>
</dbReference>
<dbReference type="InterPro" id="IPR013489">
    <property type="entry name" value="CRISPR-assoc_prot_Csm6"/>
</dbReference>
<evidence type="ECO:0008006" key="6">
    <source>
        <dbReference type="Google" id="ProtNLM"/>
    </source>
</evidence>
<dbReference type="Gene3D" id="3.40.50.10770">
    <property type="entry name" value="Hypothetical protein VC1899 like domain (Restriction endonuclease-like)"/>
    <property type="match status" value="1"/>
</dbReference>
<dbReference type="RefSeq" id="WP_022527056.1">
    <property type="nucleotide sequence ID" value="NZ_BASY01000020.1"/>
</dbReference>
<dbReference type="GO" id="GO:0016787">
    <property type="term" value="F:hydrolase activity"/>
    <property type="evidence" value="ECO:0007669"/>
    <property type="project" value="UniProtKB-KW"/>
</dbReference>
<evidence type="ECO:0000256" key="1">
    <source>
        <dbReference type="ARBA" id="ARBA00022801"/>
    </source>
</evidence>
<dbReference type="InterPro" id="IPR011335">
    <property type="entry name" value="Restrct_endonuc-II-like"/>
</dbReference>
<evidence type="ECO:0000313" key="4">
    <source>
        <dbReference type="EMBL" id="GAD47127.1"/>
    </source>
</evidence>
<dbReference type="InterPro" id="IPR053955">
    <property type="entry name" value="Csm6_CARF"/>
</dbReference>